<feature type="transmembrane region" description="Helical" evidence="7">
    <location>
        <begin position="375"/>
        <end position="393"/>
    </location>
</feature>
<dbReference type="PANTHER" id="PTHR30474:SF3">
    <property type="entry name" value="PEPTIDOGLYCAN GLYCOSYLTRANSFERASE RODA"/>
    <property type="match status" value="1"/>
</dbReference>
<keyword evidence="4 7" id="KW-1133">Transmembrane helix</keyword>
<dbReference type="GO" id="GO:0005886">
    <property type="term" value="C:plasma membrane"/>
    <property type="evidence" value="ECO:0007669"/>
    <property type="project" value="TreeGrafter"/>
</dbReference>
<evidence type="ECO:0000256" key="3">
    <source>
        <dbReference type="ARBA" id="ARBA00022960"/>
    </source>
</evidence>
<dbReference type="InterPro" id="IPR001460">
    <property type="entry name" value="PCN-bd_Tpept"/>
</dbReference>
<evidence type="ECO:0000313" key="10">
    <source>
        <dbReference type="Proteomes" id="UP000642993"/>
    </source>
</evidence>
<dbReference type="GO" id="GO:0032153">
    <property type="term" value="C:cell division site"/>
    <property type="evidence" value="ECO:0007669"/>
    <property type="project" value="TreeGrafter"/>
</dbReference>
<feature type="transmembrane region" description="Helical" evidence="7">
    <location>
        <begin position="35"/>
        <end position="55"/>
    </location>
</feature>
<feature type="transmembrane region" description="Helical" evidence="7">
    <location>
        <begin position="343"/>
        <end position="363"/>
    </location>
</feature>
<feature type="transmembrane region" description="Helical" evidence="7">
    <location>
        <begin position="146"/>
        <end position="168"/>
    </location>
</feature>
<sequence>MTPTTTEGAGASTGRRWTWHESPVASTSTREWRMALLVAASSGLLVLTALGRLGWPLGQGILLLIAAIVAPLLLTVAVRAAIGPQVSLAMPWAAWFLTCLGLVTGFRLAPGSFITTMLWLGLAILAFVVSALFTSRWHPRVSRLHATLIAVLGLALMALPLVPSLAYTVGEVRAWIQLGPFTAQPVEFARPLIVISVALLALSTASSFRKATKQTIAITAVPLFAAGLLALYLDDLGPALAIFAGGATIITLCLPKMRYALWLAGAGAVLLGLVYLVSGKVRDRVSEIWEPVLPDGSIRQNGMAQMALSRGGWFGSGFNRGNPTVVPVVESDYVLAGIGEERGFVTLLVIVALFLVISLAGWYSALRARTLAMRLITAGLTAMFSIQAAYVILGNLGVVPMTGMVTPFLSKGGSALIGMWFTLGLIAGAGSRAVNLNAPRSEQDLTRRIARVTPGIPAFWVLVVAGTVVATAVVDPLPASRFGSFVPIDKRSDLLARDGQVLASTTHDAGGTSRTVYRVAGLADDNRRLITVVDNRIQEWPNCGSWWRLMLDLDCPPQPAVSSLSPTVQAAARDALGGMPGDVVVLDTATSSVLAAYSTPDPSGRWSNGHPALSADSAPGSTYKIITAAAVLDAGLDGRTEIRSEYTPPGGFGSVTNHDRGPSGGTLEEALAESSNTAFAELAIDIGADQVRDMTAAMSGWDNDGSTFASRPVALGDLGDPDAIARTGFGQQDVRATPLAMAHAAAIVASGGTSSPPRAIIGACRGDRFAPTDAPARERVIEPEAAQRIRDGMELSISSGNVPALSGLTADIAAKTGTAENSDGLYDGWIVAIAPVEGSNIVVAVRVLADAATGTDRGGASSAGPVASAVLRAAIADRGAGNNPCASN</sequence>
<evidence type="ECO:0000256" key="1">
    <source>
        <dbReference type="ARBA" id="ARBA00004141"/>
    </source>
</evidence>
<evidence type="ECO:0000256" key="4">
    <source>
        <dbReference type="ARBA" id="ARBA00022989"/>
    </source>
</evidence>
<keyword evidence="5 7" id="KW-0472">Membrane</keyword>
<feature type="domain" description="Penicillin-binding protein transpeptidase" evidence="8">
    <location>
        <begin position="583"/>
        <end position="871"/>
    </location>
</feature>
<dbReference type="AlphaFoldDB" id="A0A927JEJ2"/>
<evidence type="ECO:0000259" key="8">
    <source>
        <dbReference type="Pfam" id="PF00905"/>
    </source>
</evidence>
<dbReference type="Proteomes" id="UP000642993">
    <property type="component" value="Unassembled WGS sequence"/>
</dbReference>
<dbReference type="Gene3D" id="3.90.1310.10">
    <property type="entry name" value="Penicillin-binding protein 2a (Domain 2)"/>
    <property type="match status" value="1"/>
</dbReference>
<dbReference type="Pfam" id="PF00905">
    <property type="entry name" value="Transpeptidase"/>
    <property type="match status" value="1"/>
</dbReference>
<dbReference type="Pfam" id="PF01098">
    <property type="entry name" value="FTSW_RODA_SPOVE"/>
    <property type="match status" value="1"/>
</dbReference>
<dbReference type="GO" id="GO:0051301">
    <property type="term" value="P:cell division"/>
    <property type="evidence" value="ECO:0007669"/>
    <property type="project" value="InterPro"/>
</dbReference>
<evidence type="ECO:0000313" key="9">
    <source>
        <dbReference type="EMBL" id="MBD8506922.1"/>
    </source>
</evidence>
<feature type="transmembrane region" description="Helical" evidence="7">
    <location>
        <begin position="215"/>
        <end position="233"/>
    </location>
</feature>
<reference evidence="9" key="1">
    <citation type="submission" date="2020-09" db="EMBL/GenBank/DDBJ databases">
        <title>Hoyosella lacisalsi sp. nov., a halotolerant actinobacterium isolated from soil of Lake Gudzhirganskoe.</title>
        <authorList>
            <person name="Yang Q."/>
            <person name="Guo P.Y."/>
            <person name="Liu S.W."/>
            <person name="Li F.N."/>
            <person name="Sun C.H."/>
        </authorList>
    </citation>
    <scope>NUCLEOTIDE SEQUENCE</scope>
    <source>
        <strain evidence="9">G463</strain>
    </source>
</reference>
<protein>
    <submittedName>
        <fullName evidence="9">FtsW/RodA/SpoVE family cell cycle protein</fullName>
    </submittedName>
</protein>
<dbReference type="GO" id="GO:0008658">
    <property type="term" value="F:penicillin binding"/>
    <property type="evidence" value="ECO:0007669"/>
    <property type="project" value="InterPro"/>
</dbReference>
<evidence type="ECO:0000256" key="6">
    <source>
        <dbReference type="SAM" id="MobiDB-lite"/>
    </source>
</evidence>
<feature type="transmembrane region" description="Helical" evidence="7">
    <location>
        <begin position="455"/>
        <end position="474"/>
    </location>
</feature>
<comment type="caution">
    <text evidence="9">The sequence shown here is derived from an EMBL/GenBank/DDBJ whole genome shotgun (WGS) entry which is preliminary data.</text>
</comment>
<feature type="transmembrane region" description="Helical" evidence="7">
    <location>
        <begin position="61"/>
        <end position="82"/>
    </location>
</feature>
<accession>A0A927JEJ2</accession>
<feature type="transmembrane region" description="Helical" evidence="7">
    <location>
        <begin position="89"/>
        <end position="108"/>
    </location>
</feature>
<comment type="subcellular location">
    <subcellularLocation>
        <location evidence="1">Membrane</location>
        <topology evidence="1">Multi-pass membrane protein</topology>
    </subcellularLocation>
</comment>
<feature type="transmembrane region" description="Helical" evidence="7">
    <location>
        <begin position="239"/>
        <end position="254"/>
    </location>
</feature>
<dbReference type="RefSeq" id="WP_192039371.1">
    <property type="nucleotide sequence ID" value="NZ_JACYWE010000005.1"/>
</dbReference>
<dbReference type="GO" id="GO:0015648">
    <property type="term" value="F:lipid-linked peptidoglycan transporter activity"/>
    <property type="evidence" value="ECO:0007669"/>
    <property type="project" value="TreeGrafter"/>
</dbReference>
<dbReference type="InterPro" id="IPR001182">
    <property type="entry name" value="FtsW/RodA"/>
</dbReference>
<keyword evidence="3" id="KW-0133">Cell shape</keyword>
<feature type="transmembrane region" description="Helical" evidence="7">
    <location>
        <begin position="188"/>
        <end position="208"/>
    </location>
</feature>
<name>A0A927JEJ2_9ACTN</name>
<proteinExistence type="predicted"/>
<dbReference type="PANTHER" id="PTHR30474">
    <property type="entry name" value="CELL CYCLE PROTEIN"/>
    <property type="match status" value="1"/>
</dbReference>
<feature type="transmembrane region" description="Helical" evidence="7">
    <location>
        <begin position="259"/>
        <end position="277"/>
    </location>
</feature>
<feature type="transmembrane region" description="Helical" evidence="7">
    <location>
        <begin position="114"/>
        <end position="134"/>
    </location>
</feature>
<dbReference type="GO" id="GO:0008360">
    <property type="term" value="P:regulation of cell shape"/>
    <property type="evidence" value="ECO:0007669"/>
    <property type="project" value="UniProtKB-KW"/>
</dbReference>
<dbReference type="EMBL" id="JACYWE010000005">
    <property type="protein sequence ID" value="MBD8506922.1"/>
    <property type="molecule type" value="Genomic_DNA"/>
</dbReference>
<dbReference type="InterPro" id="IPR012338">
    <property type="entry name" value="Beta-lactam/transpept-like"/>
</dbReference>
<feature type="transmembrane region" description="Helical" evidence="7">
    <location>
        <begin position="413"/>
        <end position="434"/>
    </location>
</feature>
<keyword evidence="2 7" id="KW-0812">Transmembrane</keyword>
<feature type="region of interest" description="Disordered" evidence="6">
    <location>
        <begin position="645"/>
        <end position="664"/>
    </location>
</feature>
<dbReference type="Gene3D" id="3.40.710.10">
    <property type="entry name" value="DD-peptidase/beta-lactamase superfamily"/>
    <property type="match status" value="1"/>
</dbReference>
<evidence type="ECO:0000256" key="5">
    <source>
        <dbReference type="ARBA" id="ARBA00023136"/>
    </source>
</evidence>
<gene>
    <name evidence="9" type="ORF">HT102_10520</name>
</gene>
<dbReference type="SUPFAM" id="SSF56601">
    <property type="entry name" value="beta-lactamase/transpeptidase-like"/>
    <property type="match status" value="1"/>
</dbReference>
<organism evidence="9 10">
    <name type="scientific">Lolliginicoccus lacisalsi</name>
    <dbReference type="NCBI Taxonomy" id="2742202"/>
    <lineage>
        <taxon>Bacteria</taxon>
        <taxon>Bacillati</taxon>
        <taxon>Actinomycetota</taxon>
        <taxon>Actinomycetes</taxon>
        <taxon>Mycobacteriales</taxon>
        <taxon>Hoyosellaceae</taxon>
        <taxon>Lolliginicoccus</taxon>
    </lineage>
</organism>
<evidence type="ECO:0000256" key="2">
    <source>
        <dbReference type="ARBA" id="ARBA00022692"/>
    </source>
</evidence>
<evidence type="ECO:0000256" key="7">
    <source>
        <dbReference type="SAM" id="Phobius"/>
    </source>
</evidence>
<keyword evidence="10" id="KW-1185">Reference proteome</keyword>